<organism evidence="1 2">
    <name type="scientific">Weissella diestrammenae</name>
    <dbReference type="NCBI Taxonomy" id="1162633"/>
    <lineage>
        <taxon>Bacteria</taxon>
        <taxon>Bacillati</taxon>
        <taxon>Bacillota</taxon>
        <taxon>Bacilli</taxon>
        <taxon>Lactobacillales</taxon>
        <taxon>Lactobacillaceae</taxon>
        <taxon>Weissella</taxon>
    </lineage>
</organism>
<sequence>MVQSLNTVADLSAPGIFYTGIGAKYGKILVGDKAFEFFNDNNVNDYIQVPWAELIMVQAQVRGTHIGRRFKVQTTAGSFDFSSKMVGPVLKAVRNHVGDERVLRMPSLVQKFKARFQRWFKKNSAK</sequence>
<protein>
    <submittedName>
        <fullName evidence="1">DUF956 family protein</fullName>
    </submittedName>
</protein>
<name>A0A7G9T444_9LACO</name>
<evidence type="ECO:0000313" key="2">
    <source>
        <dbReference type="Proteomes" id="UP000515800"/>
    </source>
</evidence>
<dbReference type="KEGG" id="wdi:H9L19_05575"/>
<evidence type="ECO:0000313" key="1">
    <source>
        <dbReference type="EMBL" id="QNN74869.1"/>
    </source>
</evidence>
<dbReference type="InterPro" id="IPR010360">
    <property type="entry name" value="DUF956"/>
</dbReference>
<dbReference type="Pfam" id="PF06115">
    <property type="entry name" value="DUF956"/>
    <property type="match status" value="1"/>
</dbReference>
<dbReference type="AlphaFoldDB" id="A0A7G9T444"/>
<keyword evidence="2" id="KW-1185">Reference proteome</keyword>
<gene>
    <name evidence="1" type="ORF">H9L19_05575</name>
</gene>
<dbReference type="RefSeq" id="WP_187528704.1">
    <property type="nucleotide sequence ID" value="NZ_CP060724.1"/>
</dbReference>
<dbReference type="Proteomes" id="UP000515800">
    <property type="component" value="Chromosome"/>
</dbReference>
<dbReference type="EMBL" id="CP060724">
    <property type="protein sequence ID" value="QNN74869.1"/>
    <property type="molecule type" value="Genomic_DNA"/>
</dbReference>
<dbReference type="PIRSF" id="PIRSF021265">
    <property type="entry name" value="DUF956"/>
    <property type="match status" value="1"/>
</dbReference>
<proteinExistence type="predicted"/>
<accession>A0A7G9T444</accession>
<reference evidence="1 2" key="1">
    <citation type="submission" date="2020-08" db="EMBL/GenBank/DDBJ databases">
        <title>Genome sequence of Weissella diestrammenae KACC 16890T.</title>
        <authorList>
            <person name="Hyun D.-W."/>
            <person name="Bae J.-W."/>
        </authorList>
    </citation>
    <scope>NUCLEOTIDE SEQUENCE [LARGE SCALE GENOMIC DNA]</scope>
    <source>
        <strain evidence="1 2">KACC 16890</strain>
    </source>
</reference>